<name>A0A9P8S9U5_9HYPO</name>
<keyword evidence="4" id="KW-1185">Reference proteome</keyword>
<dbReference type="Proteomes" id="UP000764110">
    <property type="component" value="Unassembled WGS sequence"/>
</dbReference>
<keyword evidence="2" id="KW-0732">Signal</keyword>
<evidence type="ECO:0000313" key="3">
    <source>
        <dbReference type="EMBL" id="KAH0599387.1"/>
    </source>
</evidence>
<evidence type="ECO:0000313" key="4">
    <source>
        <dbReference type="Proteomes" id="UP000764110"/>
    </source>
</evidence>
<evidence type="ECO:0000256" key="2">
    <source>
        <dbReference type="SAM" id="SignalP"/>
    </source>
</evidence>
<dbReference type="AlphaFoldDB" id="A0A9P8S9U5"/>
<comment type="caution">
    <text evidence="3">The sequence shown here is derived from an EMBL/GenBank/DDBJ whole genome shotgun (WGS) entry which is preliminary data.</text>
</comment>
<sequence>MATTFPVLNLVVSLYACVANAEQTVYVSSGSYDEGNLGKYPVQDFKSVQLIAPRPNIVRQDSRCTKELFTFFSRRGYVEQAKHPEATILDHSEHLIWNSGWDNKQIYNLMEQEYKGHKYIAFWAGNDAVGSHGAGSYYMETCSHKGVFFGQNGNACPENEAVNLLFRAQDIQNVGCASGLPNEQKPKEGQAGTGKCQIVELSELTGPNGGRLLFKSLGGKGATGITQSSEWEKNLQSASQVGEQDNAEKTEPQTPATDKVLECLAKSRDQVNVTTKALEQALAARRGNTIVADKGPTMQS</sequence>
<organism evidence="3 4">
    <name type="scientific">Metarhizium humberi</name>
    <dbReference type="NCBI Taxonomy" id="2596975"/>
    <lineage>
        <taxon>Eukaryota</taxon>
        <taxon>Fungi</taxon>
        <taxon>Dikarya</taxon>
        <taxon>Ascomycota</taxon>
        <taxon>Pezizomycotina</taxon>
        <taxon>Sordariomycetes</taxon>
        <taxon>Hypocreomycetidae</taxon>
        <taxon>Hypocreales</taxon>
        <taxon>Clavicipitaceae</taxon>
        <taxon>Metarhizium</taxon>
    </lineage>
</organism>
<dbReference type="PANTHER" id="PTHR35340">
    <property type="entry name" value="PQQ ENZYME REPEAT PROTEIN-RELATED"/>
    <property type="match status" value="1"/>
</dbReference>
<accession>A0A9P8S9U5</accession>
<feature type="signal peptide" evidence="2">
    <location>
        <begin position="1"/>
        <end position="21"/>
    </location>
</feature>
<dbReference type="InterPro" id="IPR053143">
    <property type="entry name" value="Arylsulfate_ST"/>
</dbReference>
<feature type="chain" id="PRO_5040386948" evidence="2">
    <location>
        <begin position="22"/>
        <end position="300"/>
    </location>
</feature>
<protein>
    <submittedName>
        <fullName evidence="3">Uncharacterized protein</fullName>
    </submittedName>
</protein>
<feature type="region of interest" description="Disordered" evidence="1">
    <location>
        <begin position="229"/>
        <end position="258"/>
    </location>
</feature>
<feature type="compositionally biased region" description="Polar residues" evidence="1">
    <location>
        <begin position="229"/>
        <end position="243"/>
    </location>
</feature>
<dbReference type="EMBL" id="JACEFI010000003">
    <property type="protein sequence ID" value="KAH0599387.1"/>
    <property type="molecule type" value="Genomic_DNA"/>
</dbReference>
<evidence type="ECO:0000256" key="1">
    <source>
        <dbReference type="SAM" id="MobiDB-lite"/>
    </source>
</evidence>
<reference evidence="3 4" key="1">
    <citation type="submission" date="2020-07" db="EMBL/GenBank/DDBJ databases">
        <title>Metarhizium humberi genome.</title>
        <authorList>
            <person name="Lysoe E."/>
        </authorList>
    </citation>
    <scope>NUCLEOTIDE SEQUENCE [LARGE SCALE GENOMIC DNA]</scope>
    <source>
        <strain evidence="3 4">ESALQ1638</strain>
    </source>
</reference>
<gene>
    <name evidence="3" type="ORF">MHUMG1_02174</name>
</gene>
<dbReference type="PANTHER" id="PTHR35340:SF5">
    <property type="entry name" value="ASST-DOMAIN-CONTAINING PROTEIN"/>
    <property type="match status" value="1"/>
</dbReference>
<proteinExistence type="predicted"/>